<keyword evidence="3" id="KW-1185">Reference proteome</keyword>
<evidence type="ECO:0000313" key="3">
    <source>
        <dbReference type="Proteomes" id="UP000257109"/>
    </source>
</evidence>
<evidence type="ECO:0000313" key="2">
    <source>
        <dbReference type="EMBL" id="RDX95165.1"/>
    </source>
</evidence>
<dbReference type="OrthoDB" id="8048545at2759"/>
<comment type="caution">
    <text evidence="2">The sequence shown here is derived from an EMBL/GenBank/DDBJ whole genome shotgun (WGS) entry which is preliminary data.</text>
</comment>
<evidence type="ECO:0000259" key="1">
    <source>
        <dbReference type="Pfam" id="PF07727"/>
    </source>
</evidence>
<accession>A0A371GX78</accession>
<proteinExistence type="predicted"/>
<sequence>MSCKKNLISSKRMMYGNKSIIGTKWIFRNKLNQNGKIVRNKVKLVAQGYFQQEGIDFIETFASIARLEAIRRVSHLPPGCESDAFPNHIFKLKKTIYGLKQALCAWYDKLSSSLMTNGFQRGKVDTTLFRKNCNPHFIIMQIYIDDIIFCATNDSLCGEFSELQIKQAKDGIYIHQSKYVKELLKKFNLEN</sequence>
<dbReference type="EMBL" id="QJKJ01004190">
    <property type="protein sequence ID" value="RDX95165.1"/>
    <property type="molecule type" value="Genomic_DNA"/>
</dbReference>
<organism evidence="2 3">
    <name type="scientific">Mucuna pruriens</name>
    <name type="common">Velvet bean</name>
    <name type="synonym">Dolichos pruriens</name>
    <dbReference type="NCBI Taxonomy" id="157652"/>
    <lineage>
        <taxon>Eukaryota</taxon>
        <taxon>Viridiplantae</taxon>
        <taxon>Streptophyta</taxon>
        <taxon>Embryophyta</taxon>
        <taxon>Tracheophyta</taxon>
        <taxon>Spermatophyta</taxon>
        <taxon>Magnoliopsida</taxon>
        <taxon>eudicotyledons</taxon>
        <taxon>Gunneridae</taxon>
        <taxon>Pentapetalae</taxon>
        <taxon>rosids</taxon>
        <taxon>fabids</taxon>
        <taxon>Fabales</taxon>
        <taxon>Fabaceae</taxon>
        <taxon>Papilionoideae</taxon>
        <taxon>50 kb inversion clade</taxon>
        <taxon>NPAAA clade</taxon>
        <taxon>indigoferoid/millettioid clade</taxon>
        <taxon>Phaseoleae</taxon>
        <taxon>Mucuna</taxon>
    </lineage>
</organism>
<feature type="domain" description="Reverse transcriptase Ty1/copia-type" evidence="1">
    <location>
        <begin position="77"/>
        <end position="157"/>
    </location>
</feature>
<protein>
    <submittedName>
        <fullName evidence="2">Copia protein</fullName>
    </submittedName>
</protein>
<dbReference type="InterPro" id="IPR013103">
    <property type="entry name" value="RVT_2"/>
</dbReference>
<dbReference type="AlphaFoldDB" id="A0A371GX78"/>
<gene>
    <name evidence="2" type="primary">GIP</name>
    <name evidence="2" type="ORF">CR513_22355</name>
</gene>
<dbReference type="Proteomes" id="UP000257109">
    <property type="component" value="Unassembled WGS sequence"/>
</dbReference>
<dbReference type="Pfam" id="PF07727">
    <property type="entry name" value="RVT_2"/>
    <property type="match status" value="2"/>
</dbReference>
<dbReference type="STRING" id="157652.A0A371GX78"/>
<reference evidence="2" key="1">
    <citation type="submission" date="2018-05" db="EMBL/GenBank/DDBJ databases">
        <title>Draft genome of Mucuna pruriens seed.</title>
        <authorList>
            <person name="Nnadi N.E."/>
            <person name="Vos R."/>
            <person name="Hasami M.H."/>
            <person name="Devisetty U.K."/>
            <person name="Aguiy J.C."/>
        </authorList>
    </citation>
    <scope>NUCLEOTIDE SEQUENCE [LARGE SCALE GENOMIC DNA]</scope>
    <source>
        <strain evidence="2">JCA_2017</strain>
    </source>
</reference>
<name>A0A371GX78_MUCPR</name>
<feature type="domain" description="Reverse transcriptase Ty1/copia-type" evidence="1">
    <location>
        <begin position="17"/>
        <end position="72"/>
    </location>
</feature>
<feature type="non-terminal residue" evidence="2">
    <location>
        <position position="1"/>
    </location>
</feature>